<dbReference type="FunCoup" id="A0A1X2HQU2">
    <property type="interactions" value="603"/>
</dbReference>
<dbReference type="Pfam" id="PF00180">
    <property type="entry name" value="Iso_dh"/>
    <property type="match status" value="1"/>
</dbReference>
<accession>A0A1X2HQU2</accession>
<dbReference type="PANTHER" id="PTHR11835:SF42">
    <property type="entry name" value="ISOCITRATE DEHYDROGENASE [NAD] SUBUNIT BETA, MITOCHONDRIAL"/>
    <property type="match status" value="1"/>
</dbReference>
<sequence>MLFKVATRPALATAVTAQKVAARAFASQVSTSIPTPAPAEQETIFPKKYGGKYTVTLIPGDGVGQEIATSLKDVFKAADVPVEFEQYNVSGLTEEGEALFQESLASLRRNKVGIKGTLYTPTTKLGHKSFNVTMRKDLDMYASLSLCKNIPGIESRLSNVDIAIIRENTEGEYSGLEHQSVPGVVESLKIITRKKTERIARFAFDFAVKNNRQKVTAVHKANIMKLADGLFLRTCRDVAKEYEHHGIQFNDMIVDNTAMQLVSRPQQFDVMVMPNLYGSITSNIGAGLVGGPGLIPGCNIGREYAMFEPGCRHVGADIGGTNTANPTAMLLSSVMMLRHLRLDEYANQISNAIYNTIQAGSVRTKDIGGNSSTTEFTKAVIKAL</sequence>
<dbReference type="GO" id="GO:0051287">
    <property type="term" value="F:NAD binding"/>
    <property type="evidence" value="ECO:0007669"/>
    <property type="project" value="InterPro"/>
</dbReference>
<comment type="caution">
    <text evidence="13">The sequence shown here is derived from an EMBL/GenBank/DDBJ whole genome shotgun (WGS) entry which is preliminary data.</text>
</comment>
<keyword evidence="6" id="KW-0816">Tricarboxylic acid cycle</keyword>
<comment type="catalytic activity">
    <reaction evidence="1">
        <text>D-threo-isocitrate + NAD(+) = 2-oxoglutarate + CO2 + NADH</text>
        <dbReference type="Rhea" id="RHEA:23632"/>
        <dbReference type="ChEBI" id="CHEBI:15562"/>
        <dbReference type="ChEBI" id="CHEBI:16526"/>
        <dbReference type="ChEBI" id="CHEBI:16810"/>
        <dbReference type="ChEBI" id="CHEBI:57540"/>
        <dbReference type="ChEBI" id="CHEBI:57945"/>
        <dbReference type="EC" id="1.1.1.41"/>
    </reaction>
</comment>
<protein>
    <recommendedName>
        <fullName evidence="11">Isocitrate dehydrogenase [NAD] subunit 1, mitochondrial</fullName>
        <ecNumber evidence="5">1.1.1.41</ecNumber>
    </recommendedName>
    <alternativeName>
        <fullName evidence="10">Isocitric dehydrogenase</fullName>
    </alternativeName>
    <alternativeName>
        <fullName evidence="9">NAD(+)-specific ICDH</fullName>
    </alternativeName>
</protein>
<comment type="subunit">
    <text evidence="4">Octamer of two non-identical subunits IDH1 and IDH2.</text>
</comment>
<evidence type="ECO:0000256" key="9">
    <source>
        <dbReference type="ARBA" id="ARBA00030631"/>
    </source>
</evidence>
<dbReference type="GO" id="GO:0006099">
    <property type="term" value="P:tricarboxylic acid cycle"/>
    <property type="evidence" value="ECO:0007669"/>
    <property type="project" value="UniProtKB-KW"/>
</dbReference>
<evidence type="ECO:0000256" key="8">
    <source>
        <dbReference type="ARBA" id="ARBA00023128"/>
    </source>
</evidence>
<dbReference type="FunFam" id="3.40.718.10:FF:000001">
    <property type="entry name" value="Isocitrate dehydrogenase [NAD] subunit, mitochondrial"/>
    <property type="match status" value="1"/>
</dbReference>
<dbReference type="EMBL" id="MCGN01000002">
    <property type="protein sequence ID" value="ORZ01755.1"/>
    <property type="molecule type" value="Genomic_DNA"/>
</dbReference>
<dbReference type="PROSITE" id="PS00470">
    <property type="entry name" value="IDH_IMDH"/>
    <property type="match status" value="1"/>
</dbReference>
<dbReference type="PANTHER" id="PTHR11835">
    <property type="entry name" value="DECARBOXYLATING DEHYDROGENASES-ISOCITRATE, ISOPROPYLMALATE, TARTRATE"/>
    <property type="match status" value="1"/>
</dbReference>
<reference evidence="13 14" key="1">
    <citation type="submission" date="2016-07" db="EMBL/GenBank/DDBJ databases">
        <title>Pervasive Adenine N6-methylation of Active Genes in Fungi.</title>
        <authorList>
            <consortium name="DOE Joint Genome Institute"/>
            <person name="Mondo S.J."/>
            <person name="Dannebaum R.O."/>
            <person name="Kuo R.C."/>
            <person name="Labutti K."/>
            <person name="Haridas S."/>
            <person name="Kuo A."/>
            <person name="Salamov A."/>
            <person name="Ahrendt S.R."/>
            <person name="Lipzen A."/>
            <person name="Sullivan W."/>
            <person name="Andreopoulos W.B."/>
            <person name="Clum A."/>
            <person name="Lindquist E."/>
            <person name="Daum C."/>
            <person name="Ramamoorthy G.K."/>
            <person name="Gryganskyi A."/>
            <person name="Culley D."/>
            <person name="Magnuson J.K."/>
            <person name="James T.Y."/>
            <person name="O'Malley M.A."/>
            <person name="Stajich J.E."/>
            <person name="Spatafora J.W."/>
            <person name="Visel A."/>
            <person name="Grigoriev I.V."/>
        </authorList>
    </citation>
    <scope>NUCLEOTIDE SEQUENCE [LARGE SCALE GENOMIC DNA]</scope>
    <source>
        <strain evidence="13 14">NRRL 2496</strain>
    </source>
</reference>
<evidence type="ECO:0000256" key="3">
    <source>
        <dbReference type="ARBA" id="ARBA00007769"/>
    </source>
</evidence>
<evidence type="ECO:0000259" key="12">
    <source>
        <dbReference type="SMART" id="SM01329"/>
    </source>
</evidence>
<gene>
    <name evidence="13" type="ORF">BCR43DRAFT_556301</name>
</gene>
<evidence type="ECO:0000256" key="10">
    <source>
        <dbReference type="ARBA" id="ARBA00030683"/>
    </source>
</evidence>
<dbReference type="GO" id="GO:0000287">
    <property type="term" value="F:magnesium ion binding"/>
    <property type="evidence" value="ECO:0007669"/>
    <property type="project" value="InterPro"/>
</dbReference>
<comment type="similarity">
    <text evidence="3">Belongs to the isocitrate and isopropylmalate dehydrogenases family.</text>
</comment>
<evidence type="ECO:0000256" key="5">
    <source>
        <dbReference type="ARBA" id="ARBA00013012"/>
    </source>
</evidence>
<keyword evidence="8" id="KW-0496">Mitochondrion</keyword>
<keyword evidence="14" id="KW-1185">Reference proteome</keyword>
<evidence type="ECO:0000313" key="13">
    <source>
        <dbReference type="EMBL" id="ORZ01755.1"/>
    </source>
</evidence>
<proteinExistence type="inferred from homology"/>
<dbReference type="SMART" id="SM01329">
    <property type="entry name" value="Iso_dh"/>
    <property type="match status" value="1"/>
</dbReference>
<evidence type="ECO:0000256" key="6">
    <source>
        <dbReference type="ARBA" id="ARBA00022532"/>
    </source>
</evidence>
<dbReference type="InterPro" id="IPR024084">
    <property type="entry name" value="IsoPropMal-DH-like_dom"/>
</dbReference>
<dbReference type="OrthoDB" id="10261637at2759"/>
<dbReference type="AlphaFoldDB" id="A0A1X2HQU2"/>
<dbReference type="NCBIfam" id="TIGR00175">
    <property type="entry name" value="mito_nad_idh"/>
    <property type="match status" value="1"/>
</dbReference>
<evidence type="ECO:0000256" key="7">
    <source>
        <dbReference type="ARBA" id="ARBA00022946"/>
    </source>
</evidence>
<organism evidence="13 14">
    <name type="scientific">Syncephalastrum racemosum</name>
    <name type="common">Filamentous fungus</name>
    <dbReference type="NCBI Taxonomy" id="13706"/>
    <lineage>
        <taxon>Eukaryota</taxon>
        <taxon>Fungi</taxon>
        <taxon>Fungi incertae sedis</taxon>
        <taxon>Mucoromycota</taxon>
        <taxon>Mucoromycotina</taxon>
        <taxon>Mucoromycetes</taxon>
        <taxon>Mucorales</taxon>
        <taxon>Syncephalastraceae</taxon>
        <taxon>Syncephalastrum</taxon>
    </lineage>
</organism>
<evidence type="ECO:0000256" key="1">
    <source>
        <dbReference type="ARBA" id="ARBA00000837"/>
    </source>
</evidence>
<dbReference type="GO" id="GO:0005739">
    <property type="term" value="C:mitochondrion"/>
    <property type="evidence" value="ECO:0007669"/>
    <property type="project" value="UniProtKB-SubCell"/>
</dbReference>
<dbReference type="OMA" id="TCAHKAN"/>
<evidence type="ECO:0000256" key="2">
    <source>
        <dbReference type="ARBA" id="ARBA00004173"/>
    </source>
</evidence>
<dbReference type="InterPro" id="IPR004434">
    <property type="entry name" value="Isocitrate_DH_NAD"/>
</dbReference>
<dbReference type="Proteomes" id="UP000242180">
    <property type="component" value="Unassembled WGS sequence"/>
</dbReference>
<dbReference type="STRING" id="13706.A0A1X2HQU2"/>
<keyword evidence="7" id="KW-0809">Transit peptide</keyword>
<evidence type="ECO:0000313" key="14">
    <source>
        <dbReference type="Proteomes" id="UP000242180"/>
    </source>
</evidence>
<dbReference type="SUPFAM" id="SSF53659">
    <property type="entry name" value="Isocitrate/Isopropylmalate dehydrogenase-like"/>
    <property type="match status" value="1"/>
</dbReference>
<dbReference type="GO" id="GO:0004449">
    <property type="term" value="F:isocitrate dehydrogenase (NAD+) activity"/>
    <property type="evidence" value="ECO:0007669"/>
    <property type="project" value="UniProtKB-EC"/>
</dbReference>
<evidence type="ECO:0000256" key="11">
    <source>
        <dbReference type="ARBA" id="ARBA00071938"/>
    </source>
</evidence>
<dbReference type="Gene3D" id="3.40.718.10">
    <property type="entry name" value="Isopropylmalate Dehydrogenase"/>
    <property type="match status" value="1"/>
</dbReference>
<feature type="domain" description="Isopropylmalate dehydrogenase-like" evidence="12">
    <location>
        <begin position="54"/>
        <end position="380"/>
    </location>
</feature>
<dbReference type="GO" id="GO:0006102">
    <property type="term" value="P:isocitrate metabolic process"/>
    <property type="evidence" value="ECO:0007669"/>
    <property type="project" value="TreeGrafter"/>
</dbReference>
<evidence type="ECO:0000256" key="4">
    <source>
        <dbReference type="ARBA" id="ARBA00011567"/>
    </source>
</evidence>
<comment type="subcellular location">
    <subcellularLocation>
        <location evidence="2">Mitochondrion</location>
    </subcellularLocation>
</comment>
<dbReference type="InterPro" id="IPR019818">
    <property type="entry name" value="IsoCit/isopropylmalate_DH_CS"/>
</dbReference>
<dbReference type="InParanoid" id="A0A1X2HQU2"/>
<dbReference type="EC" id="1.1.1.41" evidence="5"/>
<name>A0A1X2HQU2_SYNRA</name>